<dbReference type="Proteomes" id="UP000015530">
    <property type="component" value="Unassembled WGS sequence"/>
</dbReference>
<evidence type="ECO:0000313" key="2">
    <source>
        <dbReference type="Proteomes" id="UP000015530"/>
    </source>
</evidence>
<gene>
    <name evidence="1" type="ORF">CGLO_17920</name>
</gene>
<dbReference type="HOGENOM" id="CLU_2236394_0_0_1"/>
<evidence type="ECO:0000313" key="1">
    <source>
        <dbReference type="EMBL" id="EQB43423.1"/>
    </source>
</evidence>
<name>T0JSB0_COLGC</name>
<protein>
    <submittedName>
        <fullName evidence="1">Uncharacterized protein</fullName>
    </submittedName>
</protein>
<dbReference type="EMBL" id="AMYD01004286">
    <property type="protein sequence ID" value="EQB43423.1"/>
    <property type="molecule type" value="Genomic_DNA"/>
</dbReference>
<sequence>MEGQPGMPPVAVAWLLVRRAVAPTVHSPPSSPFSGKSFGLRKSQEQGLQAAQGAQGPACGLCVFSGLGKVLDDLIAWHSRQQTATHSERAAVCFWLVAAGQAGSF</sequence>
<dbReference type="AlphaFoldDB" id="T0JSB0"/>
<organism evidence="1 2">
    <name type="scientific">Colletotrichum gloeosporioides (strain Cg-14)</name>
    <name type="common">Anthracnose fungus</name>
    <name type="synonym">Glomerella cingulata</name>
    <dbReference type="NCBI Taxonomy" id="1237896"/>
    <lineage>
        <taxon>Eukaryota</taxon>
        <taxon>Fungi</taxon>
        <taxon>Dikarya</taxon>
        <taxon>Ascomycota</taxon>
        <taxon>Pezizomycotina</taxon>
        <taxon>Sordariomycetes</taxon>
        <taxon>Hypocreomycetidae</taxon>
        <taxon>Glomerellales</taxon>
        <taxon>Glomerellaceae</taxon>
        <taxon>Colletotrichum</taxon>
        <taxon>Colletotrichum gloeosporioides species complex</taxon>
    </lineage>
</organism>
<accession>T0JSB0</accession>
<comment type="caution">
    <text evidence="1">The sequence shown here is derived from an EMBL/GenBank/DDBJ whole genome shotgun (WGS) entry which is preliminary data.</text>
</comment>
<proteinExistence type="predicted"/>
<reference evidence="2" key="1">
    <citation type="journal article" date="2013" name="Mol. Plant Microbe Interact.">
        <title>Global aspects of pacC regulation of pathogenicity genes in Colletotrichum gloeosporioides as revealed by transcriptome analysis.</title>
        <authorList>
            <person name="Alkan N."/>
            <person name="Meng X."/>
            <person name="Friedlander G."/>
            <person name="Reuveni E."/>
            <person name="Sukno S."/>
            <person name="Sherman A."/>
            <person name="Thon M."/>
            <person name="Fluhr R."/>
            <person name="Prusky D."/>
        </authorList>
    </citation>
    <scope>NUCLEOTIDE SEQUENCE [LARGE SCALE GENOMIC DNA]</scope>
    <source>
        <strain evidence="2">Cg-14</strain>
    </source>
</reference>